<dbReference type="SUPFAM" id="SSF55021">
    <property type="entry name" value="ACT-like"/>
    <property type="match status" value="2"/>
</dbReference>
<dbReference type="AlphaFoldDB" id="A0A7G1HXH3"/>
<accession>A0A7G1HXH3</accession>
<dbReference type="Gene3D" id="3.30.2130.10">
    <property type="entry name" value="VC0802-like"/>
    <property type="match status" value="1"/>
</dbReference>
<feature type="domain" description="ACT" evidence="1">
    <location>
        <begin position="1"/>
        <end position="140"/>
    </location>
</feature>
<dbReference type="Proteomes" id="UP000594042">
    <property type="component" value="Chromosome"/>
</dbReference>
<proteinExistence type="predicted"/>
<dbReference type="PANTHER" id="PTHR40099:SF1">
    <property type="entry name" value="ACETOLACTATE SYNTHASE, SMALL SUBUNIT"/>
    <property type="match status" value="1"/>
</dbReference>
<dbReference type="KEGG" id="copr:Cop2CBH44_06500"/>
<dbReference type="Pfam" id="PF19571">
    <property type="entry name" value="ACT_8"/>
    <property type="match status" value="1"/>
</dbReference>
<name>A0A7G1HXH3_9BACT</name>
<reference evidence="3" key="1">
    <citation type="submission" date="2020-07" db="EMBL/GenBank/DDBJ databases">
        <title>Complete genome sequencing of Coprobacter sp. strain 2CBH44.</title>
        <authorList>
            <person name="Sakamoto M."/>
            <person name="Murakami T."/>
            <person name="Mori H."/>
        </authorList>
    </citation>
    <scope>NUCLEOTIDE SEQUENCE [LARGE SCALE GENOMIC DNA]</scope>
    <source>
        <strain evidence="3">2CBH44</strain>
    </source>
</reference>
<evidence type="ECO:0000259" key="1">
    <source>
        <dbReference type="Pfam" id="PF19571"/>
    </source>
</evidence>
<gene>
    <name evidence="2" type="ORF">Cop2CBH44_06500</name>
</gene>
<dbReference type="RefSeq" id="WP_021930250.1">
    <property type="nucleotide sequence ID" value="NZ_AP023322.1"/>
</dbReference>
<dbReference type="InterPro" id="IPR045739">
    <property type="entry name" value="ACT_dom_pair"/>
</dbReference>
<evidence type="ECO:0000313" key="2">
    <source>
        <dbReference type="EMBL" id="BCI62297.1"/>
    </source>
</evidence>
<evidence type="ECO:0000313" key="3">
    <source>
        <dbReference type="Proteomes" id="UP000594042"/>
    </source>
</evidence>
<dbReference type="PANTHER" id="PTHR40099">
    <property type="entry name" value="ACETOLACTATE SYNTHASE, SMALL SUBUNIT"/>
    <property type="match status" value="1"/>
</dbReference>
<organism evidence="2 3">
    <name type="scientific">Coprobacter secundus subsp. similis</name>
    <dbReference type="NCBI Taxonomy" id="2751153"/>
    <lineage>
        <taxon>Bacteria</taxon>
        <taxon>Pseudomonadati</taxon>
        <taxon>Bacteroidota</taxon>
        <taxon>Bacteroidia</taxon>
        <taxon>Bacteroidales</taxon>
        <taxon>Barnesiellaceae</taxon>
        <taxon>Coprobacter</taxon>
    </lineage>
</organism>
<protein>
    <recommendedName>
        <fullName evidence="1">ACT domain-containing protein</fullName>
    </recommendedName>
</protein>
<keyword evidence="3" id="KW-1185">Reference proteome</keyword>
<sequence length="141" mass="15686">MIIQQLSVFLENKSGRLNEILDILGHADIRIIAATVADTSEYGILRLITSDTQTAYKLLKENKVSANLSEVIAISCDSLAGDFATKLKRFSEHGINIEYIYCFSVKSKAFLILRANDKDAAIKVAKNFNLTMISEKQLTDL</sequence>
<dbReference type="InterPro" id="IPR045865">
    <property type="entry name" value="ACT-like_dom_sf"/>
</dbReference>
<dbReference type="EMBL" id="AP023322">
    <property type="protein sequence ID" value="BCI62297.1"/>
    <property type="molecule type" value="Genomic_DNA"/>
</dbReference>